<comment type="caution">
    <text evidence="1">The sequence shown here is derived from an EMBL/GenBank/DDBJ whole genome shotgun (WGS) entry which is preliminary data.</text>
</comment>
<reference evidence="1 2" key="1">
    <citation type="submission" date="2019-06" db="EMBL/GenBank/DDBJ databases">
        <title>A chromosomal-level reference genome of Carpinus fangiana (Coryloideae, Betulaceae).</title>
        <authorList>
            <person name="Yang X."/>
            <person name="Wang Z."/>
            <person name="Zhang L."/>
            <person name="Hao G."/>
            <person name="Liu J."/>
            <person name="Yang Y."/>
        </authorList>
    </citation>
    <scope>NUCLEOTIDE SEQUENCE [LARGE SCALE GENOMIC DNA]</scope>
    <source>
        <strain evidence="1">Cfa_2016G</strain>
        <tissue evidence="1">Leaf</tissue>
    </source>
</reference>
<dbReference type="EMBL" id="VIBQ01000059">
    <property type="protein sequence ID" value="KAB8542131.1"/>
    <property type="molecule type" value="Genomic_DNA"/>
</dbReference>
<dbReference type="Proteomes" id="UP000327013">
    <property type="component" value="Unassembled WGS sequence"/>
</dbReference>
<dbReference type="AlphaFoldDB" id="A0A5N6L1W4"/>
<accession>A0A5N6L1W4</accession>
<sequence>MTQASAAHHKPLFLSTQPCPALFYLDPCSPPRRSLHKQSEFQPTPRILMHLEQHLEDLRPAIAVPTLPFELFDCCTSRRFKAAWVWPPRHQLLLSSHGLISS</sequence>
<protein>
    <submittedName>
        <fullName evidence="1">Uncharacterized protein</fullName>
    </submittedName>
</protein>
<organism evidence="1 2">
    <name type="scientific">Carpinus fangiana</name>
    <dbReference type="NCBI Taxonomy" id="176857"/>
    <lineage>
        <taxon>Eukaryota</taxon>
        <taxon>Viridiplantae</taxon>
        <taxon>Streptophyta</taxon>
        <taxon>Embryophyta</taxon>
        <taxon>Tracheophyta</taxon>
        <taxon>Spermatophyta</taxon>
        <taxon>Magnoliopsida</taxon>
        <taxon>eudicotyledons</taxon>
        <taxon>Gunneridae</taxon>
        <taxon>Pentapetalae</taxon>
        <taxon>rosids</taxon>
        <taxon>fabids</taxon>
        <taxon>Fagales</taxon>
        <taxon>Betulaceae</taxon>
        <taxon>Carpinus</taxon>
    </lineage>
</organism>
<keyword evidence="2" id="KW-1185">Reference proteome</keyword>
<proteinExistence type="predicted"/>
<gene>
    <name evidence="1" type="ORF">FH972_025594</name>
</gene>
<evidence type="ECO:0000313" key="2">
    <source>
        <dbReference type="Proteomes" id="UP000327013"/>
    </source>
</evidence>
<name>A0A5N6L1W4_9ROSI</name>
<evidence type="ECO:0000313" key="1">
    <source>
        <dbReference type="EMBL" id="KAB8542131.1"/>
    </source>
</evidence>